<dbReference type="EMBL" id="AP017423">
    <property type="protein sequence ID" value="BCX67474.1"/>
    <property type="molecule type" value="Genomic_DNA"/>
</dbReference>
<gene>
    <name evidence="2" type="ORF">LAB08_R21090</name>
</gene>
<evidence type="ECO:0000313" key="3">
    <source>
        <dbReference type="Proteomes" id="UP000218595"/>
    </source>
</evidence>
<evidence type="ECO:0000259" key="1">
    <source>
        <dbReference type="PROSITE" id="PS51664"/>
    </source>
</evidence>
<evidence type="ECO:0000313" key="2">
    <source>
        <dbReference type="EMBL" id="BCX67474.1"/>
    </source>
</evidence>
<accession>A0ABM7RP62</accession>
<name>A0ABM7RP62_9PSED</name>
<dbReference type="Proteomes" id="UP000218595">
    <property type="component" value="Chromosome"/>
</dbReference>
<dbReference type="PROSITE" id="PS51664">
    <property type="entry name" value="YCAO"/>
    <property type="match status" value="1"/>
</dbReference>
<organism evidence="2 3">
    <name type="scientific">Pseudomonas izuensis</name>
    <dbReference type="NCBI Taxonomy" id="2684212"/>
    <lineage>
        <taxon>Bacteria</taxon>
        <taxon>Pseudomonadati</taxon>
        <taxon>Pseudomonadota</taxon>
        <taxon>Gammaproteobacteria</taxon>
        <taxon>Pseudomonadales</taxon>
        <taxon>Pseudomonadaceae</taxon>
        <taxon>Pseudomonas</taxon>
    </lineage>
</organism>
<dbReference type="RefSeq" id="WP_096512261.1">
    <property type="nucleotide sequence ID" value="NZ_AP017423.2"/>
</dbReference>
<dbReference type="InterPro" id="IPR003776">
    <property type="entry name" value="YcaO-like_dom"/>
</dbReference>
<feature type="domain" description="YcaO" evidence="1">
    <location>
        <begin position="40"/>
        <end position="399"/>
    </location>
</feature>
<dbReference type="Pfam" id="PF02624">
    <property type="entry name" value="YcaO"/>
    <property type="match status" value="1"/>
</dbReference>
<reference evidence="2 3" key="1">
    <citation type="submission" date="2016-04" db="EMBL/GenBank/DDBJ databases">
        <title>Complete genome sequence of Pseudomonas sp. LAB-08 isolated from TCE contaminated aquifer soil.</title>
        <authorList>
            <person name="Dohra H."/>
            <person name="Suzuki K."/>
            <person name="Fatma A."/>
            <person name="Inuzuka Y."/>
            <person name="Honjo M."/>
            <person name="Tashiro Y."/>
            <person name="Futamata H."/>
        </authorList>
    </citation>
    <scope>NUCLEOTIDE SEQUENCE [LARGE SCALE GENOMIC DNA]</scope>
    <source>
        <strain evidence="2 3">LAB-08</strain>
    </source>
</reference>
<protein>
    <submittedName>
        <fullName evidence="2">YcaO-like family protein</fullName>
    </submittedName>
</protein>
<sequence>MILYNPPHFPTLPGALICQPACLLSFPSSVEVEDSWLNGGSGIGNGSSSIKSALGEYFERRHFYMEVKSDTVGDINFSLRAEEADQFLYAFSQTNDSNLTSAQLSSHLFNLTKVYRTSDFSSCYIPTACISLNYRGIESENVIYPLRDTCGCSFHWSFEKAAFGAIKESLERQFLTKFWMTKKCSGLISDNDTKAALDGSRAKALYDALSKSGELAVIDISDPGYPGVCLLTVYGQENKKRHVQYCAGMSYAGTLSDSLEKSIYELWQTYRFVDLFKAIESDEDEVEDPYLSYFLSCNTYETFKEVTSIEVGQGATQKSILDFSLTGLLLKLEEQGVDGYLYVNTVTINDSLYYFCKFVSPDLFLHMNNSKNINISNKYSESFIGQILTDRKNTMVPFP</sequence>
<proteinExistence type="predicted"/>
<keyword evidence="3" id="KW-1185">Reference proteome</keyword>